<proteinExistence type="predicted"/>
<accession>A0A7X6CZY6</accession>
<gene>
    <name evidence="2" type="ORF">HCN56_08540</name>
</gene>
<comment type="caution">
    <text evidence="2">The sequence shown here is derived from an EMBL/GenBank/DDBJ whole genome shotgun (WGS) entry which is preliminary data.</text>
</comment>
<evidence type="ECO:0000259" key="1">
    <source>
        <dbReference type="Pfam" id="PF10593"/>
    </source>
</evidence>
<dbReference type="InterPro" id="IPR018310">
    <property type="entry name" value="Put_endonuclease_Z1-dom"/>
</dbReference>
<name>A0A7X6CZY6_9ACTN</name>
<feature type="domain" description="Putative endonuclease Z1" evidence="1">
    <location>
        <begin position="563"/>
        <end position="794"/>
    </location>
</feature>
<reference evidence="2 3" key="1">
    <citation type="submission" date="2020-03" db="EMBL/GenBank/DDBJ databases">
        <title>Draft genome of Streptomyces sp. ventii, isolated from the Axial Seamount in the Pacific Ocean, and resequencing of the two type strains Streptomyces lonarensis strain NCL 716 and Streptomyces bohaiensis strain 11A07.</title>
        <authorList>
            <person name="Loughran R.M."/>
            <person name="Pfannmuller K.M."/>
            <person name="Wasson B.J."/>
            <person name="Deadmond M.C."/>
            <person name="Paddock B.E."/>
            <person name="Koyack M.J."/>
            <person name="Gallegos D.A."/>
            <person name="Mitchell E.A."/>
            <person name="Ushijima B."/>
            <person name="Saw J.H."/>
            <person name="Mcphail K.L."/>
            <person name="Videau P."/>
        </authorList>
    </citation>
    <scope>NUCLEOTIDE SEQUENCE [LARGE SCALE GENOMIC DNA]</scope>
    <source>
        <strain evidence="2 3">NCL716</strain>
    </source>
</reference>
<protein>
    <submittedName>
        <fullName evidence="2">Z1 domain-containing protein</fullName>
    </submittedName>
</protein>
<organism evidence="2 3">
    <name type="scientific">Streptomyces lonarensis</name>
    <dbReference type="NCBI Taxonomy" id="700599"/>
    <lineage>
        <taxon>Bacteria</taxon>
        <taxon>Bacillati</taxon>
        <taxon>Actinomycetota</taxon>
        <taxon>Actinomycetes</taxon>
        <taxon>Kitasatosporales</taxon>
        <taxon>Streptomycetaceae</taxon>
        <taxon>Streptomyces</taxon>
    </lineage>
</organism>
<dbReference type="AlphaFoldDB" id="A0A7X6CZY6"/>
<dbReference type="EMBL" id="JAAVJD010000043">
    <property type="protein sequence ID" value="NJQ05617.1"/>
    <property type="molecule type" value="Genomic_DNA"/>
</dbReference>
<dbReference type="Proteomes" id="UP000578686">
    <property type="component" value="Unassembled WGS sequence"/>
</dbReference>
<sequence length="798" mass="87755">MAVLHLVREALVPDAATADVAELVTSGLFEITGEGDSIELSLIGAAQEALRERLTKDDVWRMGDALDRHIAKRLSGRELTSVVSDPSASGELHAEIYPFARASRQTLDLLGVQTPEQVVAPERTHDEPRLAPLPRHDAQSGVSFALRLALGLLPTDRQPTPLEITACADTVARVLAGQGKTVDRVALLREIQTQVVAFQEPAAVLDNDRGHLPWLRRDTGTHHWDFWERYERFLREARGVPPRVAQRLDESTNDVLARLEDPRRPGAWRRTGLVIGQPQSGKTSHYIGLAAKAVDAGYRLIVIITGPHNALRTQTQLRVDEGLLGFDSQYQMFSDVPNGDTAERRLGVGALPKAKPLSIVSMTNSSEKGDFSPKPLKIHGFDFRERALPLVFVVKRNSRVMENLKAWLTEQYGRVDHATGGDSVVDVPILIVDDDVDRYYAPLNSAPDNSLPVTGRSIRRFLATFQRFAYIGYVSTPLAGMFLEADKHSKEVSSSLFPHSFLYSLRAPSNYLGPERLFITQGEGRSAAPTEVLPLVRRVTDHKNWVPSQHSAKHVPGAELPDSLSEAIDAFIVSCAARRARGQISVHNSMLVSVSRFTRVQAQVFDQVCARIGYVIDILQNGRSPAAVQQMAALRNLWLSDFSPTSEALSSSDAARTSWEEVAEHLIPAMRKIQIRAANGGSRDSLAYSEGEAAGLNVVVIAGAQPSWGLTLEGLTVGYVLPSSSTHESLLQLGRWFGYRIGYEDLCRLYTTPELEGAYVEVATMTGKLHQAIEETARLGLTPQEFGLRVRAQQSPGK</sequence>
<evidence type="ECO:0000313" key="2">
    <source>
        <dbReference type="EMBL" id="NJQ05617.1"/>
    </source>
</evidence>
<keyword evidence="3" id="KW-1185">Reference proteome</keyword>
<evidence type="ECO:0000313" key="3">
    <source>
        <dbReference type="Proteomes" id="UP000578686"/>
    </source>
</evidence>
<dbReference type="Pfam" id="PF10593">
    <property type="entry name" value="Z1"/>
    <property type="match status" value="1"/>
</dbReference>